<dbReference type="EMBL" id="UINC01059973">
    <property type="protein sequence ID" value="SVB83977.1"/>
    <property type="molecule type" value="Genomic_DNA"/>
</dbReference>
<evidence type="ECO:0000313" key="1">
    <source>
        <dbReference type="EMBL" id="SVB83977.1"/>
    </source>
</evidence>
<proteinExistence type="predicted"/>
<gene>
    <name evidence="1" type="ORF">METZ01_LOCUS236831</name>
</gene>
<sequence length="44" mass="4841">QVLPLACADLPVATGESMPIVLLHGWLRLCPLQREKLQQRMAGS</sequence>
<name>A0A382HAN8_9ZZZZ</name>
<dbReference type="AlphaFoldDB" id="A0A382HAN8"/>
<reference evidence="1" key="1">
    <citation type="submission" date="2018-05" db="EMBL/GenBank/DDBJ databases">
        <authorList>
            <person name="Lanie J.A."/>
            <person name="Ng W.-L."/>
            <person name="Kazmierczak K.M."/>
            <person name="Andrzejewski T.M."/>
            <person name="Davidsen T.M."/>
            <person name="Wayne K.J."/>
            <person name="Tettelin H."/>
            <person name="Glass J.I."/>
            <person name="Rusch D."/>
            <person name="Podicherti R."/>
            <person name="Tsui H.-C.T."/>
            <person name="Winkler M.E."/>
        </authorList>
    </citation>
    <scope>NUCLEOTIDE SEQUENCE</scope>
</reference>
<accession>A0A382HAN8</accession>
<feature type="non-terminal residue" evidence="1">
    <location>
        <position position="1"/>
    </location>
</feature>
<organism evidence="1">
    <name type="scientific">marine metagenome</name>
    <dbReference type="NCBI Taxonomy" id="408172"/>
    <lineage>
        <taxon>unclassified sequences</taxon>
        <taxon>metagenomes</taxon>
        <taxon>ecological metagenomes</taxon>
    </lineage>
</organism>
<protein>
    <submittedName>
        <fullName evidence="1">Uncharacterized protein</fullName>
    </submittedName>
</protein>